<name>A0A5B6UU66_9ROSI</name>
<reference evidence="3" key="1">
    <citation type="journal article" date="2019" name="Plant Biotechnol. J.">
        <title>Genome sequencing of the Australian wild diploid species Gossypium australe highlights disease resistance and delayed gland morphogenesis.</title>
        <authorList>
            <person name="Cai Y."/>
            <person name="Cai X."/>
            <person name="Wang Q."/>
            <person name="Wang P."/>
            <person name="Zhang Y."/>
            <person name="Cai C."/>
            <person name="Xu Y."/>
            <person name="Wang K."/>
            <person name="Zhou Z."/>
            <person name="Wang C."/>
            <person name="Geng S."/>
            <person name="Li B."/>
            <person name="Dong Q."/>
            <person name="Hou Y."/>
            <person name="Wang H."/>
            <person name="Ai P."/>
            <person name="Liu Z."/>
            <person name="Yi F."/>
            <person name="Sun M."/>
            <person name="An G."/>
            <person name="Cheng J."/>
            <person name="Zhang Y."/>
            <person name="Shi Q."/>
            <person name="Xie Y."/>
            <person name="Shi X."/>
            <person name="Chang Y."/>
            <person name="Huang F."/>
            <person name="Chen Y."/>
            <person name="Hong S."/>
            <person name="Mi L."/>
            <person name="Sun Q."/>
            <person name="Zhang L."/>
            <person name="Zhou B."/>
            <person name="Peng R."/>
            <person name="Zhang X."/>
            <person name="Liu F."/>
        </authorList>
    </citation>
    <scope>NUCLEOTIDE SEQUENCE [LARGE SCALE GENOMIC DNA]</scope>
    <source>
        <strain evidence="3">cv. PA1801</strain>
    </source>
</reference>
<gene>
    <name evidence="2" type="ORF">EPI10_026958</name>
</gene>
<evidence type="ECO:0000313" key="3">
    <source>
        <dbReference type="Proteomes" id="UP000325315"/>
    </source>
</evidence>
<organism evidence="2 3">
    <name type="scientific">Gossypium australe</name>
    <dbReference type="NCBI Taxonomy" id="47621"/>
    <lineage>
        <taxon>Eukaryota</taxon>
        <taxon>Viridiplantae</taxon>
        <taxon>Streptophyta</taxon>
        <taxon>Embryophyta</taxon>
        <taxon>Tracheophyta</taxon>
        <taxon>Spermatophyta</taxon>
        <taxon>Magnoliopsida</taxon>
        <taxon>eudicotyledons</taxon>
        <taxon>Gunneridae</taxon>
        <taxon>Pentapetalae</taxon>
        <taxon>rosids</taxon>
        <taxon>malvids</taxon>
        <taxon>Malvales</taxon>
        <taxon>Malvaceae</taxon>
        <taxon>Malvoideae</taxon>
        <taxon>Gossypium</taxon>
    </lineage>
</organism>
<keyword evidence="3" id="KW-1185">Reference proteome</keyword>
<dbReference type="Proteomes" id="UP000325315">
    <property type="component" value="Unassembled WGS sequence"/>
</dbReference>
<feature type="region of interest" description="Disordered" evidence="1">
    <location>
        <begin position="1"/>
        <end position="34"/>
    </location>
</feature>
<dbReference type="Pfam" id="PF07797">
    <property type="entry name" value="DUF1639"/>
    <property type="match status" value="1"/>
</dbReference>
<comment type="caution">
    <text evidence="2">The sequence shown here is derived from an EMBL/GenBank/DDBJ whole genome shotgun (WGS) entry which is preliminary data.</text>
</comment>
<feature type="region of interest" description="Disordered" evidence="1">
    <location>
        <begin position="59"/>
        <end position="87"/>
    </location>
</feature>
<dbReference type="OrthoDB" id="909814at2759"/>
<evidence type="ECO:0000256" key="1">
    <source>
        <dbReference type="SAM" id="MobiDB-lite"/>
    </source>
</evidence>
<accession>A0A5B6UU66</accession>
<dbReference type="AlphaFoldDB" id="A0A5B6UU66"/>
<sequence>METATIKSRPLHNLNRCRSPEYDSGYNSLRPKRVGSRSTRIHRLSFCPPLIPIKLAHGEKEAKQKQRAEELLEPQKNKPDEEGEEVAVQRPWKLRPRKTVMVETSAAAATTVPPEKTTETAAPKSTRSRVLAENGGVVEKKEKRKFRIALSKDEIEEDIFALTGARPARRPKKRPKNIEKQLDNVFPGLWLVGLTPEAYRIVDAAPNKALPFFLHLEGRVISLFIWASIKRST</sequence>
<dbReference type="PANTHER" id="PTHR33130">
    <property type="entry name" value="PUTATIVE (DUF1639)-RELATED"/>
    <property type="match status" value="1"/>
</dbReference>
<protein>
    <submittedName>
        <fullName evidence="2">Treacle</fullName>
    </submittedName>
</protein>
<feature type="region of interest" description="Disordered" evidence="1">
    <location>
        <begin position="104"/>
        <end position="130"/>
    </location>
</feature>
<feature type="compositionally biased region" description="Basic and acidic residues" evidence="1">
    <location>
        <begin position="59"/>
        <end position="80"/>
    </location>
</feature>
<proteinExistence type="predicted"/>
<evidence type="ECO:0000313" key="2">
    <source>
        <dbReference type="EMBL" id="KAA3460276.1"/>
    </source>
</evidence>
<dbReference type="EMBL" id="SMMG02000009">
    <property type="protein sequence ID" value="KAA3460276.1"/>
    <property type="molecule type" value="Genomic_DNA"/>
</dbReference>
<dbReference type="PANTHER" id="PTHR33130:SF40">
    <property type="entry name" value="CHROMOGRANIN (DUF1639)"/>
    <property type="match status" value="1"/>
</dbReference>
<dbReference type="InterPro" id="IPR012438">
    <property type="entry name" value="DUF1639"/>
</dbReference>